<evidence type="ECO:0000313" key="2">
    <source>
        <dbReference type="EMBL" id="TDD75122.1"/>
    </source>
</evidence>
<dbReference type="AlphaFoldDB" id="A0A4R5AWU3"/>
<protein>
    <recommendedName>
        <fullName evidence="1">Transposase IS701-like DDE domain-containing protein</fullName>
    </recommendedName>
</protein>
<evidence type="ECO:0000259" key="1">
    <source>
        <dbReference type="Pfam" id="PF13546"/>
    </source>
</evidence>
<comment type="caution">
    <text evidence="2">The sequence shown here is derived from an EMBL/GenBank/DDBJ whole genome shotgun (WGS) entry which is preliminary data.</text>
</comment>
<proteinExistence type="predicted"/>
<dbReference type="EMBL" id="SMKY01000158">
    <property type="protein sequence ID" value="TDD75122.1"/>
    <property type="molecule type" value="Genomic_DNA"/>
</dbReference>
<dbReference type="Proteomes" id="UP000295578">
    <property type="component" value="Unassembled WGS sequence"/>
</dbReference>
<dbReference type="Pfam" id="PF13546">
    <property type="entry name" value="DDE_5"/>
    <property type="match status" value="1"/>
</dbReference>
<accession>A0A4R5AWU3</accession>
<feature type="domain" description="Transposase IS701-like DDE" evidence="1">
    <location>
        <begin position="6"/>
        <end position="55"/>
    </location>
</feature>
<dbReference type="OrthoDB" id="4954307at2"/>
<dbReference type="InterPro" id="IPR038721">
    <property type="entry name" value="IS701-like_DDE_dom"/>
</dbReference>
<name>A0A4R5AWU3_9ACTN</name>
<sequence length="68" mass="7774">MNPDQQRVLIDRELYLPESWFADSDRLADAGVPERALFATKPELAWRMIERACDDPLLVLGWVTGDEA</sequence>
<reference evidence="2 3" key="1">
    <citation type="submission" date="2019-03" db="EMBL/GenBank/DDBJ databases">
        <title>Draft genome sequences of novel Actinobacteria.</title>
        <authorList>
            <person name="Sahin N."/>
            <person name="Ay H."/>
            <person name="Saygin H."/>
        </authorList>
    </citation>
    <scope>NUCLEOTIDE SEQUENCE [LARGE SCALE GENOMIC DNA]</scope>
    <source>
        <strain evidence="2 3">DSM 45941</strain>
    </source>
</reference>
<keyword evidence="3" id="KW-1185">Reference proteome</keyword>
<evidence type="ECO:0000313" key="3">
    <source>
        <dbReference type="Proteomes" id="UP000295578"/>
    </source>
</evidence>
<gene>
    <name evidence="2" type="ORF">E1293_28695</name>
</gene>
<organism evidence="2 3">
    <name type="scientific">Actinomadura darangshiensis</name>
    <dbReference type="NCBI Taxonomy" id="705336"/>
    <lineage>
        <taxon>Bacteria</taxon>
        <taxon>Bacillati</taxon>
        <taxon>Actinomycetota</taxon>
        <taxon>Actinomycetes</taxon>
        <taxon>Streptosporangiales</taxon>
        <taxon>Thermomonosporaceae</taxon>
        <taxon>Actinomadura</taxon>
    </lineage>
</organism>